<dbReference type="Proteomes" id="UP000054653">
    <property type="component" value="Unassembled WGS sequence"/>
</dbReference>
<protein>
    <submittedName>
        <fullName evidence="1">Uncharacterized protein</fullName>
    </submittedName>
</protein>
<name>A0A0V1C2U8_TRIBR</name>
<evidence type="ECO:0000313" key="2">
    <source>
        <dbReference type="Proteomes" id="UP000054653"/>
    </source>
</evidence>
<keyword evidence="2" id="KW-1185">Reference proteome</keyword>
<comment type="caution">
    <text evidence="1">The sequence shown here is derived from an EMBL/GenBank/DDBJ whole genome shotgun (WGS) entry which is preliminary data.</text>
</comment>
<evidence type="ECO:0000313" key="1">
    <source>
        <dbReference type="EMBL" id="KRY43605.1"/>
    </source>
</evidence>
<accession>A0A0V1C2U8</accession>
<reference evidence="1 2" key="1">
    <citation type="submission" date="2015-01" db="EMBL/GenBank/DDBJ databases">
        <title>Evolution of Trichinella species and genotypes.</title>
        <authorList>
            <person name="Korhonen P.K."/>
            <person name="Edoardo P."/>
            <person name="Giuseppe L.R."/>
            <person name="Gasser R.B."/>
        </authorList>
    </citation>
    <scope>NUCLEOTIDE SEQUENCE [LARGE SCALE GENOMIC DNA]</scope>
    <source>
        <strain evidence="1">ISS120</strain>
    </source>
</reference>
<dbReference type="EMBL" id="JYDI01001033">
    <property type="protein sequence ID" value="KRY43605.1"/>
    <property type="molecule type" value="Genomic_DNA"/>
</dbReference>
<dbReference type="AlphaFoldDB" id="A0A0V1C2U8"/>
<sequence length="85" mass="8770">MVGKGYEVSVFDVAPNVPDRQASGCQLLLISGSSTALMAVPDASTVIAVSALALWDCRPMDCIEIAFSGGGGRTAMVRVGHSDEL</sequence>
<gene>
    <name evidence="1" type="ORF">T03_18183</name>
</gene>
<proteinExistence type="predicted"/>
<organism evidence="1 2">
    <name type="scientific">Trichinella britovi</name>
    <name type="common">Parasitic roundworm</name>
    <dbReference type="NCBI Taxonomy" id="45882"/>
    <lineage>
        <taxon>Eukaryota</taxon>
        <taxon>Metazoa</taxon>
        <taxon>Ecdysozoa</taxon>
        <taxon>Nematoda</taxon>
        <taxon>Enoplea</taxon>
        <taxon>Dorylaimia</taxon>
        <taxon>Trichinellida</taxon>
        <taxon>Trichinellidae</taxon>
        <taxon>Trichinella</taxon>
    </lineage>
</organism>